<dbReference type="SUPFAM" id="SSF53474">
    <property type="entry name" value="alpha/beta-Hydrolases"/>
    <property type="match status" value="1"/>
</dbReference>
<dbReference type="InterPro" id="IPR029058">
    <property type="entry name" value="AB_hydrolase_fold"/>
</dbReference>
<dbReference type="InterPro" id="IPR050266">
    <property type="entry name" value="AB_hydrolase_sf"/>
</dbReference>
<dbReference type="PANTHER" id="PTHR43798">
    <property type="entry name" value="MONOACYLGLYCEROL LIPASE"/>
    <property type="match status" value="1"/>
</dbReference>
<keyword evidence="3" id="KW-1185">Reference proteome</keyword>
<dbReference type="GO" id="GO:0003824">
    <property type="term" value="F:catalytic activity"/>
    <property type="evidence" value="ECO:0007669"/>
    <property type="project" value="UniProtKB-ARBA"/>
</dbReference>
<proteinExistence type="predicted"/>
<evidence type="ECO:0000313" key="3">
    <source>
        <dbReference type="Proteomes" id="UP000184501"/>
    </source>
</evidence>
<dbReference type="Pfam" id="PF00561">
    <property type="entry name" value="Abhydrolase_1"/>
    <property type="match status" value="1"/>
</dbReference>
<dbReference type="EMBL" id="FQVN01000004">
    <property type="protein sequence ID" value="SHF66906.1"/>
    <property type="molecule type" value="Genomic_DNA"/>
</dbReference>
<dbReference type="PANTHER" id="PTHR43798:SF33">
    <property type="entry name" value="HYDROLASE, PUTATIVE (AFU_ORTHOLOGUE AFUA_2G14860)-RELATED"/>
    <property type="match status" value="1"/>
</dbReference>
<reference evidence="2 3" key="1">
    <citation type="submission" date="2016-11" db="EMBL/GenBank/DDBJ databases">
        <authorList>
            <person name="Jaros S."/>
            <person name="Januszkiewicz K."/>
            <person name="Wedrychowicz H."/>
        </authorList>
    </citation>
    <scope>NUCLEOTIDE SEQUENCE [LARGE SCALE GENOMIC DNA]</scope>
    <source>
        <strain evidence="2 3">DSM 44523</strain>
    </source>
</reference>
<dbReference type="Gene3D" id="3.40.50.1820">
    <property type="entry name" value="alpha/beta hydrolase"/>
    <property type="match status" value="1"/>
</dbReference>
<dbReference type="STRING" id="2017.SAMN05444320_104476"/>
<dbReference type="InterPro" id="IPR000073">
    <property type="entry name" value="AB_hydrolase_1"/>
</dbReference>
<evidence type="ECO:0000313" key="2">
    <source>
        <dbReference type="EMBL" id="SHF66906.1"/>
    </source>
</evidence>
<gene>
    <name evidence="2" type="ORF">SAMN05444320_104476</name>
</gene>
<feature type="domain" description="AB hydrolase-1" evidence="1">
    <location>
        <begin position="15"/>
        <end position="130"/>
    </location>
</feature>
<protein>
    <submittedName>
        <fullName evidence="2">Pimeloyl-ACP methyl ester carboxylesterase</fullName>
    </submittedName>
</protein>
<dbReference type="Proteomes" id="UP000184501">
    <property type="component" value="Unassembled WGS sequence"/>
</dbReference>
<sequence length="251" mass="27466">MVTSHHLLGEGAHRVIALHGWFGDHRSFAPLWPDLDPDRFTWAFPDYRGYGGNRDLPGEYTLEEIAADVLALADHLGWDRFSLVGHSMGAVAAQRVLAVAPERVRRLVGVNPVPASGVPLDEQGWALFSGAAADPDKRRAIIDFTTGGRLSGRWLDRMVRTSLESSRPEAVAAYLPRWARADFAATIRGSRLPVGVFVGVHDPALTVELMRATWLAHYPDAELCLLAGAGHYPMEETPIGLLSGVEEFLGR</sequence>
<dbReference type="AlphaFoldDB" id="A0A1M5DJ00"/>
<dbReference type="GO" id="GO:0016020">
    <property type="term" value="C:membrane"/>
    <property type="evidence" value="ECO:0007669"/>
    <property type="project" value="TreeGrafter"/>
</dbReference>
<organism evidence="2 3">
    <name type="scientific">Streptoalloteichus hindustanus</name>
    <dbReference type="NCBI Taxonomy" id="2017"/>
    <lineage>
        <taxon>Bacteria</taxon>
        <taxon>Bacillati</taxon>
        <taxon>Actinomycetota</taxon>
        <taxon>Actinomycetes</taxon>
        <taxon>Pseudonocardiales</taxon>
        <taxon>Pseudonocardiaceae</taxon>
        <taxon>Streptoalloteichus</taxon>
    </lineage>
</organism>
<evidence type="ECO:0000259" key="1">
    <source>
        <dbReference type="Pfam" id="PF00561"/>
    </source>
</evidence>
<dbReference type="OrthoDB" id="9780765at2"/>
<accession>A0A1M5DJ00</accession>
<name>A0A1M5DJ00_STRHI</name>
<dbReference type="RefSeq" id="WP_073483539.1">
    <property type="nucleotide sequence ID" value="NZ_FQVN01000004.1"/>
</dbReference>